<evidence type="ECO:0000313" key="14">
    <source>
        <dbReference type="Proteomes" id="UP000295525"/>
    </source>
</evidence>
<evidence type="ECO:0000256" key="8">
    <source>
        <dbReference type="ARBA" id="ARBA00023300"/>
    </source>
</evidence>
<dbReference type="GO" id="GO:0015977">
    <property type="term" value="P:carbon fixation"/>
    <property type="evidence" value="ECO:0007669"/>
    <property type="project" value="UniProtKB-UniRule"/>
</dbReference>
<feature type="active site" evidence="10 11">
    <location>
        <position position="204"/>
    </location>
</feature>
<comment type="function">
    <text evidence="2 10">Forms oxaloacetate, a four-carbon dicarboxylic acid source for the tricarboxylic acid cycle.</text>
</comment>
<dbReference type="InterPro" id="IPR018129">
    <property type="entry name" value="PEP_COase_Lys_AS"/>
</dbReference>
<evidence type="ECO:0000256" key="2">
    <source>
        <dbReference type="ARBA" id="ARBA00003670"/>
    </source>
</evidence>
<organism evidence="13 14">
    <name type="scientific">Paralcaligenes ureilyticus</name>
    <dbReference type="NCBI Taxonomy" id="627131"/>
    <lineage>
        <taxon>Bacteria</taxon>
        <taxon>Pseudomonadati</taxon>
        <taxon>Pseudomonadota</taxon>
        <taxon>Betaproteobacteria</taxon>
        <taxon>Burkholderiales</taxon>
        <taxon>Alcaligenaceae</taxon>
        <taxon>Paralcaligenes</taxon>
    </lineage>
</organism>
<reference evidence="13 14" key="1">
    <citation type="submission" date="2019-03" db="EMBL/GenBank/DDBJ databases">
        <title>Genomic Encyclopedia of Type Strains, Phase IV (KMG-IV): sequencing the most valuable type-strain genomes for metagenomic binning, comparative biology and taxonomic classification.</title>
        <authorList>
            <person name="Goeker M."/>
        </authorList>
    </citation>
    <scope>NUCLEOTIDE SEQUENCE [LARGE SCALE GENOMIC DNA]</scope>
    <source>
        <strain evidence="13 14">DSM 24591</strain>
    </source>
</reference>
<keyword evidence="13" id="KW-0670">Pyruvate</keyword>
<comment type="cofactor">
    <cofactor evidence="1 10">
        <name>Mg(2+)</name>
        <dbReference type="ChEBI" id="CHEBI:18420"/>
    </cofactor>
</comment>
<dbReference type="SUPFAM" id="SSF51621">
    <property type="entry name" value="Phosphoenolpyruvate/pyruvate domain"/>
    <property type="match status" value="1"/>
</dbReference>
<evidence type="ECO:0000256" key="9">
    <source>
        <dbReference type="ARBA" id="ARBA00048995"/>
    </source>
</evidence>
<feature type="active site" evidence="10 12">
    <location>
        <position position="651"/>
    </location>
</feature>
<dbReference type="OrthoDB" id="9768133at2"/>
<comment type="caution">
    <text evidence="13">The sequence shown here is derived from an EMBL/GenBank/DDBJ whole genome shotgun (WGS) entry which is preliminary data.</text>
</comment>
<protein>
    <recommendedName>
        <fullName evidence="5 10">Phosphoenolpyruvate carboxylase</fullName>
        <shortName evidence="10">PEPC</shortName>
        <shortName evidence="10">PEPCase</shortName>
        <ecNumber evidence="4 10">4.1.1.31</ecNumber>
    </recommendedName>
</protein>
<dbReference type="PANTHER" id="PTHR30523">
    <property type="entry name" value="PHOSPHOENOLPYRUVATE CARBOXYLASE"/>
    <property type="match status" value="1"/>
</dbReference>
<evidence type="ECO:0000256" key="10">
    <source>
        <dbReference type="HAMAP-Rule" id="MF_00595"/>
    </source>
</evidence>
<dbReference type="GO" id="GO:0000287">
    <property type="term" value="F:magnesium ion binding"/>
    <property type="evidence" value="ECO:0007669"/>
    <property type="project" value="UniProtKB-UniRule"/>
</dbReference>
<dbReference type="InterPro" id="IPR033129">
    <property type="entry name" value="PEPCASE_His_AS"/>
</dbReference>
<name>A0A4R3MFW2_9BURK</name>
<dbReference type="Proteomes" id="UP000295525">
    <property type="component" value="Unassembled WGS sequence"/>
</dbReference>
<keyword evidence="7 10" id="KW-0456">Lyase</keyword>
<gene>
    <name evidence="10" type="primary">ppc</name>
    <name evidence="13" type="ORF">EDC26_101385</name>
</gene>
<dbReference type="GO" id="GO:0005829">
    <property type="term" value="C:cytosol"/>
    <property type="evidence" value="ECO:0007669"/>
    <property type="project" value="TreeGrafter"/>
</dbReference>
<evidence type="ECO:0000256" key="7">
    <source>
        <dbReference type="ARBA" id="ARBA00023239"/>
    </source>
</evidence>
<dbReference type="AlphaFoldDB" id="A0A4R3MFW2"/>
<dbReference type="HAMAP" id="MF_00595">
    <property type="entry name" value="PEPcase_type1"/>
    <property type="match status" value="1"/>
</dbReference>
<keyword evidence="8 10" id="KW-0120">Carbon dioxide fixation</keyword>
<dbReference type="PROSITE" id="PS00781">
    <property type="entry name" value="PEPCASE_1"/>
    <property type="match status" value="1"/>
</dbReference>
<accession>A0A4R3MFW2</accession>
<keyword evidence="14" id="KW-1185">Reference proteome</keyword>
<dbReference type="EMBL" id="SMAJ01000001">
    <property type="protein sequence ID" value="TCT11157.1"/>
    <property type="molecule type" value="Genomic_DNA"/>
</dbReference>
<evidence type="ECO:0000256" key="6">
    <source>
        <dbReference type="ARBA" id="ARBA00022842"/>
    </source>
</evidence>
<dbReference type="InterPro" id="IPR015813">
    <property type="entry name" value="Pyrv/PenolPyrv_kinase-like_dom"/>
</dbReference>
<dbReference type="EC" id="4.1.1.31" evidence="4 10"/>
<dbReference type="NCBIfam" id="NF000584">
    <property type="entry name" value="PRK00009.1"/>
    <property type="match status" value="1"/>
</dbReference>
<evidence type="ECO:0000256" key="3">
    <source>
        <dbReference type="ARBA" id="ARBA00008346"/>
    </source>
</evidence>
<dbReference type="GO" id="GO:0006099">
    <property type="term" value="P:tricarboxylic acid cycle"/>
    <property type="evidence" value="ECO:0007669"/>
    <property type="project" value="InterPro"/>
</dbReference>
<keyword evidence="6 10" id="KW-0460">Magnesium</keyword>
<dbReference type="InterPro" id="IPR021135">
    <property type="entry name" value="PEP_COase"/>
</dbReference>
<comment type="catalytic activity">
    <reaction evidence="9 10">
        <text>oxaloacetate + phosphate = phosphoenolpyruvate + hydrogencarbonate</text>
        <dbReference type="Rhea" id="RHEA:28370"/>
        <dbReference type="ChEBI" id="CHEBI:16452"/>
        <dbReference type="ChEBI" id="CHEBI:17544"/>
        <dbReference type="ChEBI" id="CHEBI:43474"/>
        <dbReference type="ChEBI" id="CHEBI:58702"/>
        <dbReference type="EC" id="4.1.1.31"/>
    </reaction>
</comment>
<dbReference type="PROSITE" id="PS00393">
    <property type="entry name" value="PEPCASE_2"/>
    <property type="match status" value="1"/>
</dbReference>
<comment type="similarity">
    <text evidence="3 10">Belongs to the PEPCase type 1 family.</text>
</comment>
<sequence>MIHGHVFVAAPLVGAIYAITCTPFIEIGTHKGCRYKNLLVSYSERCAYFRQGTPVNVPAPRPAELSSHLRNDIRLLGKTLGEVIRECEGKAIYNTIERLRRAAVAFRREGKIKDSELLEKQIKGLDDQEATSVIRAFTYFLHLSNIAEDRDQNRRQRRYALTETKPQRGSLQHAIEFLKDKGVGSRKIRRYLEDACIVAVLTAHPTEVQRKSTLDVHREIATQLSHRDTTLTSAEEEWLQQRLTGLVETLWQTRLLRRQKLTVHDEIDNALGFYQSTFFKAIPRLYQDLAQWLQRPGHSIFQVGATPLPPFLRMGSWIGGDRDGNPNVNAATLEQALLRQAGAVLQHYLQEVKDLGTELSISQTLGTVSPEMLALAAASQDSSPHRADEPYRRACIHLYARLAATAQALTDRPLALHPTYPAPAYRVAAEFQADLQTIADSLAGHHSGLVGLLHLNSLIQAVSVFGFHLATIDLRQSSDVHERVLTELFKAAGACVNGQAVDYATLSEEDRIALLRREILETRPLVSPWINYSAETEKELAILRAAAAGRQRYGQQAIQQAIVSHTETLSDLLEILVLQQETGLIVPPSGHASAQADQGLMVVPLFETIPDLERGPEIMAAWLDLPEVATRIRRTHGGIQEVMLGYSDSNKDGGFLTSNWTLYHAERQLVEVFKKHKTRLRLFHGRGGSVGRGGGSSFDAILAQPPGTVNGQIRLTEQGEVIQSKYKDTEVGRWHLELLTAATLEASLTPHQPASQTEDENMARYGAVLNLMSATAQKTYRELVYQTPGFADYFFASTPILEIAGLNIGSRPAARKPSQRIEDLRAIPWGFSWAQCRLMLTGWFGLGTAMQSYLEQGGPGCPVHRSERLDQLRSMARDWPFFYTLLSNTEMVLAKTDLAIAKRYSKLVPDKSLREHVFGRIEQEHALTLAMFKQVTQRELLDDNLPLRVSLGERFAYIDPLNHLQVELLRRHRAQRPATRQAGEESSSQRAIHMTINGIAAGLRNSG</sequence>
<evidence type="ECO:0000256" key="1">
    <source>
        <dbReference type="ARBA" id="ARBA00001946"/>
    </source>
</evidence>
<proteinExistence type="inferred from homology"/>
<evidence type="ECO:0000313" key="13">
    <source>
        <dbReference type="EMBL" id="TCT11157.1"/>
    </source>
</evidence>
<evidence type="ECO:0000256" key="5">
    <source>
        <dbReference type="ARBA" id="ARBA00022419"/>
    </source>
</evidence>
<dbReference type="PRINTS" id="PR00150">
    <property type="entry name" value="PEPCARBXLASE"/>
</dbReference>
<dbReference type="Pfam" id="PF00311">
    <property type="entry name" value="PEPcase"/>
    <property type="match status" value="1"/>
</dbReference>
<evidence type="ECO:0000256" key="12">
    <source>
        <dbReference type="PROSITE-ProRule" id="PRU10112"/>
    </source>
</evidence>
<dbReference type="GO" id="GO:0006107">
    <property type="term" value="P:oxaloacetate metabolic process"/>
    <property type="evidence" value="ECO:0007669"/>
    <property type="project" value="UniProtKB-UniRule"/>
</dbReference>
<dbReference type="GO" id="GO:0008964">
    <property type="term" value="F:phosphoenolpyruvate carboxylase activity"/>
    <property type="evidence" value="ECO:0007669"/>
    <property type="project" value="UniProtKB-UniRule"/>
</dbReference>
<dbReference type="InterPro" id="IPR022805">
    <property type="entry name" value="PEP_COase_bac/pln-type"/>
</dbReference>
<evidence type="ECO:0000256" key="11">
    <source>
        <dbReference type="PROSITE-ProRule" id="PRU10111"/>
    </source>
</evidence>
<dbReference type="PANTHER" id="PTHR30523:SF6">
    <property type="entry name" value="PHOSPHOENOLPYRUVATE CARBOXYLASE"/>
    <property type="match status" value="1"/>
</dbReference>
<comment type="subunit">
    <text evidence="10">Homotetramer.</text>
</comment>
<dbReference type="Gene3D" id="1.20.1440.90">
    <property type="entry name" value="Phosphoenolpyruvate/pyruvate domain"/>
    <property type="match status" value="1"/>
</dbReference>
<evidence type="ECO:0000256" key="4">
    <source>
        <dbReference type="ARBA" id="ARBA00012305"/>
    </source>
</evidence>